<evidence type="ECO:0000313" key="1">
    <source>
        <dbReference type="EMBL" id="SEC79171.1"/>
    </source>
</evidence>
<evidence type="ECO:0000313" key="2">
    <source>
        <dbReference type="Proteomes" id="UP000183114"/>
    </source>
</evidence>
<dbReference type="AlphaFoldDB" id="A0A1H4VFA3"/>
<name>A0A1H4VFA3_9PSED</name>
<gene>
    <name evidence="1" type="ORF">SAMN04490185_2101</name>
</gene>
<dbReference type="Proteomes" id="UP000183114">
    <property type="component" value="Unassembled WGS sequence"/>
</dbReference>
<dbReference type="RefSeq" id="WP_074873934.1">
    <property type="nucleotide sequence ID" value="NZ_FNTF01000002.1"/>
</dbReference>
<accession>A0A1H4VFA3</accession>
<dbReference type="EMBL" id="FNTF01000002">
    <property type="protein sequence ID" value="SEC79171.1"/>
    <property type="molecule type" value="Genomic_DNA"/>
</dbReference>
<protein>
    <submittedName>
        <fullName evidence="1">AAA domain-containing protein</fullName>
    </submittedName>
</protein>
<dbReference type="Gene3D" id="3.40.50.300">
    <property type="entry name" value="P-loop containing nucleotide triphosphate hydrolases"/>
    <property type="match status" value="1"/>
</dbReference>
<reference evidence="1 2" key="1">
    <citation type="submission" date="2016-10" db="EMBL/GenBank/DDBJ databases">
        <authorList>
            <person name="de Groot N.N."/>
        </authorList>
    </citation>
    <scope>NUCLEOTIDE SEQUENCE [LARGE SCALE GENOMIC DNA]</scope>
    <source>
        <strain evidence="1 2">BS3655</strain>
    </source>
</reference>
<proteinExistence type="predicted"/>
<organism evidence="1 2">
    <name type="scientific">Pseudomonas frederiksbergensis</name>
    <dbReference type="NCBI Taxonomy" id="104087"/>
    <lineage>
        <taxon>Bacteria</taxon>
        <taxon>Pseudomonadati</taxon>
        <taxon>Pseudomonadota</taxon>
        <taxon>Gammaproteobacteria</taxon>
        <taxon>Pseudomonadales</taxon>
        <taxon>Pseudomonadaceae</taxon>
        <taxon>Pseudomonas</taxon>
    </lineage>
</organism>
<dbReference type="InterPro" id="IPR027417">
    <property type="entry name" value="P-loop_NTPase"/>
</dbReference>
<sequence length="642" mass="71323">MDVSPYLLVKKLLIKGLENTYEATFQEGVNLIWGDMDCGKSSILNLIDFCLGGSNENLLYGEITAKARIAYLEVSLNGKICTFERNIIDANAPIKVFVAEYANISDNFPMLMSASSTLQMPDGWVSDFILDSLGIAKVSIRESKIRDDAGADRLSFRDLMKLMYLKQTKVGADSLLNYGNNAVFNKNIEIQKFVFNIHDNRISSLNQQLTLESTILRELKTSEASISKFLSDVNISVGALATEETPLDDKNSELLELESSISKLKNDYKFATDVALSMAGKIVELKSSLATTRIEKHSLSKQHKNFADLKNTYQSDLECLNLSKITRGSLSKQHLQSISLPCPLCTTPVSLASTVISDDDIDGEIRSIKNRISGTHTALEKLWNRKLEISDSEDKALETLSALSTEFDRFNIDNISSLIMSIEAVEKAKVNVKIDIANIKRNIAISNKYSEISTKIDSKESVISGLKKSLRLVEEGLSGLDEVIAKLSGIFKKHMINSGLQNANGIFIDKKFIPHFRNISYYSSSSGGVRTITSIAGFVSRLKYLLQEPGNLPTFLMIDTPGQNIGRRGREDDDTADPALYNNIFKQIIEVTQKAETDSRVCQVIIVDNDLPPVLESGAKFHLVKRFRKKGGQFEKGLINDF</sequence>
<dbReference type="SUPFAM" id="SSF52540">
    <property type="entry name" value="P-loop containing nucleoside triphosphate hydrolases"/>
    <property type="match status" value="1"/>
</dbReference>